<protein>
    <submittedName>
        <fullName evidence="2">TFIIS N-terminal domain-containing protein</fullName>
    </submittedName>
</protein>
<feature type="compositionally biased region" description="Basic and acidic residues" evidence="1">
    <location>
        <begin position="44"/>
        <end position="57"/>
    </location>
</feature>
<sequence length="130" mass="14173">MDSREVFEVAAEGEKICPRSDKCVKVPECKLQEPDSLDFLSGKRSHDSKGSPEEVAHNPDLSTEALPMQKDESATSSENLDAEPIDDTKDVETSQVSEVAQEEANTAEEQTSHLGLSQVTEASKVQIGKR</sequence>
<evidence type="ECO:0000256" key="1">
    <source>
        <dbReference type="SAM" id="MobiDB-lite"/>
    </source>
</evidence>
<comment type="caution">
    <text evidence="2">The sequence shown here is derived from an EMBL/GenBank/DDBJ whole genome shotgun (WGS) entry which is preliminary data.</text>
</comment>
<dbReference type="Proteomes" id="UP001604277">
    <property type="component" value="Unassembled WGS sequence"/>
</dbReference>
<feature type="region of interest" description="Disordered" evidence="1">
    <location>
        <begin position="34"/>
        <end position="130"/>
    </location>
</feature>
<keyword evidence="3" id="KW-1185">Reference proteome</keyword>
<dbReference type="EMBL" id="JBFOLJ010000007">
    <property type="protein sequence ID" value="KAL2520606.1"/>
    <property type="molecule type" value="Genomic_DNA"/>
</dbReference>
<reference evidence="3" key="1">
    <citation type="submission" date="2024-07" db="EMBL/GenBank/DDBJ databases">
        <title>Two chromosome-level genome assemblies of Korean endemic species Abeliophyllum distichum and Forsythia ovata (Oleaceae).</title>
        <authorList>
            <person name="Jang H."/>
        </authorList>
    </citation>
    <scope>NUCLEOTIDE SEQUENCE [LARGE SCALE GENOMIC DNA]</scope>
</reference>
<name>A0ABD1U6G4_9LAMI</name>
<evidence type="ECO:0000313" key="3">
    <source>
        <dbReference type="Proteomes" id="UP001604277"/>
    </source>
</evidence>
<feature type="compositionally biased region" description="Low complexity" evidence="1">
    <location>
        <begin position="98"/>
        <end position="109"/>
    </location>
</feature>
<accession>A0ABD1U6G4</accession>
<evidence type="ECO:0000313" key="2">
    <source>
        <dbReference type="EMBL" id="KAL2520606.1"/>
    </source>
</evidence>
<dbReference type="AlphaFoldDB" id="A0ABD1U6G4"/>
<proteinExistence type="predicted"/>
<gene>
    <name evidence="2" type="ORF">Fot_24529</name>
</gene>
<feature type="compositionally biased region" description="Polar residues" evidence="1">
    <location>
        <begin position="112"/>
        <end position="123"/>
    </location>
</feature>
<organism evidence="2 3">
    <name type="scientific">Forsythia ovata</name>
    <dbReference type="NCBI Taxonomy" id="205694"/>
    <lineage>
        <taxon>Eukaryota</taxon>
        <taxon>Viridiplantae</taxon>
        <taxon>Streptophyta</taxon>
        <taxon>Embryophyta</taxon>
        <taxon>Tracheophyta</taxon>
        <taxon>Spermatophyta</taxon>
        <taxon>Magnoliopsida</taxon>
        <taxon>eudicotyledons</taxon>
        <taxon>Gunneridae</taxon>
        <taxon>Pentapetalae</taxon>
        <taxon>asterids</taxon>
        <taxon>lamiids</taxon>
        <taxon>Lamiales</taxon>
        <taxon>Oleaceae</taxon>
        <taxon>Forsythieae</taxon>
        <taxon>Forsythia</taxon>
    </lineage>
</organism>